<dbReference type="EMBL" id="JABBFX010000001">
    <property type="protein sequence ID" value="NML44609.1"/>
    <property type="molecule type" value="Genomic_DNA"/>
</dbReference>
<dbReference type="RefSeq" id="WP_169418726.1">
    <property type="nucleotide sequence ID" value="NZ_JABBFX010000001.1"/>
</dbReference>
<protein>
    <submittedName>
        <fullName evidence="4">DUF2135 domain-containing protein</fullName>
    </submittedName>
</protein>
<feature type="chain" id="PRO_5032524610" evidence="2">
    <location>
        <begin position="25"/>
        <end position="971"/>
    </location>
</feature>
<sequence>MIPLFLGRLLALAWLALAACSAAAQVRTPPAVLRVPDARLPVELRRVSIEGSVTGLAAQTRVELEFFNPNARVLEGELQFPLLPGQVVTGFALDINGELRAAVPVEKAKARQVFEDVTRTRVDPALLEAAGGNNYKLRVYPLPAQGTRRVVLEIGQTLARGPAAGKPTAAYVLPVAFGTRVDRLHVSVRVARYEGAFANWGQFGGQRLAVRPQPDGSALLDLDRSGYDGRDSLRLDLAVPANEPAVLAQAFGDATWFYAEAPVALKTRARKLPGNVAIVWDASGSGAKRDLGREIQLLAAFFRRVPDVQVQLLVVRDVAEAPQRFTVAGGNWLALREHLRTLAYDGATRLDQMAVPAGADLALLFSDGLGNYGEGSLPTSPVPLYTVSSTAGADTARLRHAAEASGATLLDLTRASPVAATAEALQARTRLLAVDGAGASDIVFESRYPQDGRLQVAGRLDQPRAELALQLQEPDGTLVSRKLVISASTGTAPGAVPVAAQRWAMLRLAELEADRDRNQAAIRRIGKQFGLATSGTSLIVLDSLADYVRYEIEPPPSMRDAYLKMLATRARWNGDERQAHLEKVVRRYESQRAWWEKDFPKDAPPRTQATTKADEEARQRERVAGTARPMAQAVPAPAPMLRAAPAPAAAEAPAADRSAGGNTRKDAAATVALQPWQPDSPYARRLRESAPEAMYAIYLDERPSHARSTAFFLDAADIFLERGQRMLALRILSNLAEMDLENRQVLRLLAYRLVQAKEVQLALPLLRQVLALSPDEPQSYRDLGLALAAAGQPQQAVERLWEVVTRPWADRFPDIELVALEELNAIAARDPVDVSKFDARLLRAMPVDLRAVLAWDSDNTDIDLHVIDPNGEEAFFGHPLTYQGGRMSRDFTGGYGPEEFSLRQAKPGTYTVKAHFYGHNQQILSAGTTIMLRLTTGFGTPAQKDHEVVMRLSGAGREVVVGTFEVGGPSP</sequence>
<gene>
    <name evidence="4" type="ORF">HHL11_12660</name>
</gene>
<dbReference type="PANTHER" id="PTHR45737:SF6">
    <property type="entry name" value="VON WILLEBRAND FACTOR A DOMAIN-CONTAINING PROTEIN 5A"/>
    <property type="match status" value="1"/>
</dbReference>
<dbReference type="Pfam" id="PF08487">
    <property type="entry name" value="VIT"/>
    <property type="match status" value="1"/>
</dbReference>
<evidence type="ECO:0000313" key="5">
    <source>
        <dbReference type="Proteomes" id="UP000541185"/>
    </source>
</evidence>
<dbReference type="InterPro" id="IPR019220">
    <property type="entry name" value="DUF2135"/>
</dbReference>
<evidence type="ECO:0000256" key="1">
    <source>
        <dbReference type="SAM" id="MobiDB-lite"/>
    </source>
</evidence>
<dbReference type="Gene3D" id="1.25.40.10">
    <property type="entry name" value="Tetratricopeptide repeat domain"/>
    <property type="match status" value="1"/>
</dbReference>
<feature type="region of interest" description="Disordered" evidence="1">
    <location>
        <begin position="599"/>
        <end position="674"/>
    </location>
</feature>
<dbReference type="PANTHER" id="PTHR45737">
    <property type="entry name" value="VON WILLEBRAND FACTOR A DOMAIN-CONTAINING PROTEIN 5A"/>
    <property type="match status" value="1"/>
</dbReference>
<evidence type="ECO:0000256" key="2">
    <source>
        <dbReference type="SAM" id="SignalP"/>
    </source>
</evidence>
<feature type="domain" description="VIT" evidence="3">
    <location>
        <begin position="28"/>
        <end position="156"/>
    </location>
</feature>
<keyword evidence="5" id="KW-1185">Reference proteome</keyword>
<dbReference type="InterPro" id="IPR013694">
    <property type="entry name" value="VIT"/>
</dbReference>
<accession>A0A848H517</accession>
<feature type="compositionally biased region" description="Low complexity" evidence="1">
    <location>
        <begin position="627"/>
        <end position="655"/>
    </location>
</feature>
<proteinExistence type="predicted"/>
<keyword evidence="2" id="KW-0732">Signal</keyword>
<evidence type="ECO:0000259" key="3">
    <source>
        <dbReference type="PROSITE" id="PS51468"/>
    </source>
</evidence>
<reference evidence="4 5" key="1">
    <citation type="submission" date="2020-04" db="EMBL/GenBank/DDBJ databases">
        <title>Ramlibacter sp. G-1-2-2 isolated from soil.</title>
        <authorList>
            <person name="Dahal R.H."/>
        </authorList>
    </citation>
    <scope>NUCLEOTIDE SEQUENCE [LARGE SCALE GENOMIC DNA]</scope>
    <source>
        <strain evidence="4 5">G-1-2-2</strain>
    </source>
</reference>
<dbReference type="PROSITE" id="PS51468">
    <property type="entry name" value="VIT"/>
    <property type="match status" value="1"/>
</dbReference>
<dbReference type="SUPFAM" id="SSF48452">
    <property type="entry name" value="TPR-like"/>
    <property type="match status" value="1"/>
</dbReference>
<dbReference type="AlphaFoldDB" id="A0A848H517"/>
<dbReference type="Gene3D" id="2.60.120.380">
    <property type="match status" value="1"/>
</dbReference>
<dbReference type="Proteomes" id="UP000541185">
    <property type="component" value="Unassembled WGS sequence"/>
</dbReference>
<feature type="signal peptide" evidence="2">
    <location>
        <begin position="1"/>
        <end position="24"/>
    </location>
</feature>
<comment type="caution">
    <text evidence="4">The sequence shown here is derived from an EMBL/GenBank/DDBJ whole genome shotgun (WGS) entry which is preliminary data.</text>
</comment>
<evidence type="ECO:0000313" key="4">
    <source>
        <dbReference type="EMBL" id="NML44609.1"/>
    </source>
</evidence>
<dbReference type="Pfam" id="PF09906">
    <property type="entry name" value="DUF2135"/>
    <property type="match status" value="1"/>
</dbReference>
<dbReference type="InterPro" id="IPR011990">
    <property type="entry name" value="TPR-like_helical_dom_sf"/>
</dbReference>
<name>A0A848H517_9BURK</name>
<organism evidence="4 5">
    <name type="scientific">Ramlibacter agri</name>
    <dbReference type="NCBI Taxonomy" id="2728837"/>
    <lineage>
        <taxon>Bacteria</taxon>
        <taxon>Pseudomonadati</taxon>
        <taxon>Pseudomonadota</taxon>
        <taxon>Betaproteobacteria</taxon>
        <taxon>Burkholderiales</taxon>
        <taxon>Comamonadaceae</taxon>
        <taxon>Ramlibacter</taxon>
    </lineage>
</organism>
<feature type="compositionally biased region" description="Basic and acidic residues" evidence="1">
    <location>
        <begin position="612"/>
        <end position="623"/>
    </location>
</feature>